<name>A0A3F3AC27_CLOB6</name>
<dbReference type="EMBL" id="CP001083">
    <property type="protein sequence ID" value="ACQ54843.1"/>
    <property type="molecule type" value="Genomic_DNA"/>
</dbReference>
<reference evidence="3" key="2">
    <citation type="submission" date="2008-05" db="EMBL/GenBank/DDBJ databases">
        <title>Genome sequence of Clostridium botulinum Ba4 strain 657.</title>
        <authorList>
            <person name="Shrivastava S."/>
            <person name="Brown J.L."/>
            <person name="Bruce D."/>
            <person name="Detter C."/>
            <person name="Munk C."/>
            <person name="Smith L.A."/>
            <person name="Smith T.J."/>
            <person name="Sutton G."/>
            <person name="Brettin T.S."/>
        </authorList>
    </citation>
    <scope>NUCLEOTIDE SEQUENCE [LARGE SCALE GENOMIC DNA]</scope>
    <source>
        <strain evidence="3">657 / Type Ba4</strain>
    </source>
</reference>
<keyword evidence="1" id="KW-1133">Transmembrane helix</keyword>
<sequence>MTISNVNLLIVIYFYIIPEITVPSVSLYKKAKNMKNIKEL</sequence>
<evidence type="ECO:0000313" key="2">
    <source>
        <dbReference type="EMBL" id="ACQ54843.1"/>
    </source>
</evidence>
<protein>
    <submittedName>
        <fullName evidence="2">Uncharacterized protein</fullName>
    </submittedName>
</protein>
<organism evidence="2 3">
    <name type="scientific">Clostridium botulinum (strain 657 / Type Ba4)</name>
    <dbReference type="NCBI Taxonomy" id="515621"/>
    <lineage>
        <taxon>Bacteria</taxon>
        <taxon>Bacillati</taxon>
        <taxon>Bacillota</taxon>
        <taxon>Clostridia</taxon>
        <taxon>Eubacteriales</taxon>
        <taxon>Clostridiaceae</taxon>
        <taxon>Clostridium</taxon>
    </lineage>
</organism>
<dbReference type="AlphaFoldDB" id="A0A3F3AC27"/>
<accession>A0A3F3AC27</accession>
<feature type="transmembrane region" description="Helical" evidence="1">
    <location>
        <begin position="6"/>
        <end position="28"/>
    </location>
</feature>
<reference evidence="2 3" key="1">
    <citation type="journal article" date="2007" name="PLoS ONE">
        <title>Analysis of the neurotoxin complex genes in Clostridium botulinum A1-A4 and B1 strains: BoNT/A3, /Ba4 and /B1 clusters are located within plasmids.</title>
        <authorList>
            <person name="Smith T.J."/>
            <person name="Hill K.K."/>
            <person name="Foley B.T."/>
            <person name="Detter J.C."/>
            <person name="Munk A.C."/>
            <person name="Bruce D.C."/>
            <person name="Doggett N.A."/>
            <person name="Smith L.A."/>
            <person name="Marks J.D."/>
            <person name="Xie G."/>
            <person name="Brettin T.S."/>
        </authorList>
    </citation>
    <scope>NUCLEOTIDE SEQUENCE [LARGE SCALE GENOMIC DNA]</scope>
    <source>
        <strain evidence="3">657 / Type Ba4</strain>
    </source>
</reference>
<dbReference type="Proteomes" id="UP000002333">
    <property type="component" value="Chromosome"/>
</dbReference>
<keyword evidence="1" id="KW-0472">Membrane</keyword>
<evidence type="ECO:0000313" key="3">
    <source>
        <dbReference type="Proteomes" id="UP000002333"/>
    </source>
</evidence>
<evidence type="ECO:0000256" key="1">
    <source>
        <dbReference type="SAM" id="Phobius"/>
    </source>
</evidence>
<proteinExistence type="predicted"/>
<gene>
    <name evidence="2" type="ordered locus">CLJ_B0474</name>
</gene>
<keyword evidence="1" id="KW-0812">Transmembrane</keyword>
<dbReference type="KEGG" id="cbi:CLJ_B0474"/>